<keyword evidence="1" id="KW-0732">Signal</keyword>
<evidence type="ECO:0000256" key="1">
    <source>
        <dbReference type="SAM" id="SignalP"/>
    </source>
</evidence>
<gene>
    <name evidence="2" type="ORF">CR492_18935</name>
</gene>
<comment type="caution">
    <text evidence="2">The sequence shown here is derived from an EMBL/GenBank/DDBJ whole genome shotgun (WGS) entry which is preliminary data.</text>
</comment>
<reference evidence="2 3" key="1">
    <citation type="submission" date="2017-10" db="EMBL/GenBank/DDBJ databases">
        <title>Genome announcement of Methylocella silvestris TVC from permafrost.</title>
        <authorList>
            <person name="Wang J."/>
            <person name="Geng K."/>
            <person name="Ul-Haque F."/>
            <person name="Crombie A.T."/>
            <person name="Street L.E."/>
            <person name="Wookey P.A."/>
            <person name="Murrell J.C."/>
            <person name="Pratscher J."/>
        </authorList>
    </citation>
    <scope>NUCLEOTIDE SEQUENCE [LARGE SCALE GENOMIC DNA]</scope>
    <source>
        <strain evidence="2 3">TVC</strain>
    </source>
</reference>
<dbReference type="PANTHER" id="PTHR12631">
    <property type="entry name" value="ALPHA-L-IDURONIDASE"/>
    <property type="match status" value="1"/>
</dbReference>
<evidence type="ECO:0000313" key="2">
    <source>
        <dbReference type="EMBL" id="PNG24425.1"/>
    </source>
</evidence>
<protein>
    <recommendedName>
        <fullName evidence="4">Asl1-like glycosyl hydrolase catalytic domain-containing protein</fullName>
    </recommendedName>
</protein>
<dbReference type="EMBL" id="PDZR01000033">
    <property type="protein sequence ID" value="PNG24425.1"/>
    <property type="molecule type" value="Genomic_DNA"/>
</dbReference>
<dbReference type="AlphaFoldDB" id="A0A2J7TCD8"/>
<organism evidence="2 3">
    <name type="scientific">Methylocella silvestris</name>
    <dbReference type="NCBI Taxonomy" id="199596"/>
    <lineage>
        <taxon>Bacteria</taxon>
        <taxon>Pseudomonadati</taxon>
        <taxon>Pseudomonadota</taxon>
        <taxon>Alphaproteobacteria</taxon>
        <taxon>Hyphomicrobiales</taxon>
        <taxon>Beijerinckiaceae</taxon>
        <taxon>Methylocella</taxon>
    </lineage>
</organism>
<name>A0A2J7TCD8_METSI</name>
<sequence>MKARLALVAALAVVGAACVLLKSSANLFASPYGTVRAETSAANNSTYVLGQPVEITVSVTGASASKAFVLTAAIRDEFGAKVATLPLSILTDRGGYGGATFNAPASRLGYFEVKVAAPDGATNGRLGTRPAGVLTYAIVPDPATRVDYGEAGARFGLQGGFSAGMGAVIPLLGVRYVQAAGGGWTAFEPNNPGQFAADRAAAVAAGRQHPPKDPLVAAVTFGGSPWSTYSVFWVTIASLPSWAVDAPTKGASTSFSALSGANLANLANFASALASAVAADYPAQANHYYQITWEPQMSWGFKGASEQLVQYYSTTYAAIKAADPKAIVAGPALFVAGKSADGSVDQMSQMWAGGLANYIDAVSMHPYATPGFPPEAHGYITDIRGQISKAAAAKGAAMPFIGTEHGYDSAQYGLLQQAQANIRQTLIVLGEGFKLDFMFYVADFWDATPSDASARYGLFYNLSDAVQFGTPRVGPKPAAAAYAAMTYLLDGSTTAGAVSGLTGSQLGYKFTRGGRTILTVWDWSASTSANLTIPVGSYTKYDWMGNGVGGTSSGTVSTLLGGNPIYFVY</sequence>
<dbReference type="Proteomes" id="UP000236286">
    <property type="component" value="Unassembled WGS sequence"/>
</dbReference>
<feature type="chain" id="PRO_5018117554" description="Asl1-like glycosyl hydrolase catalytic domain-containing protein" evidence="1">
    <location>
        <begin position="30"/>
        <end position="569"/>
    </location>
</feature>
<evidence type="ECO:0008006" key="4">
    <source>
        <dbReference type="Google" id="ProtNLM"/>
    </source>
</evidence>
<dbReference type="PANTHER" id="PTHR12631:SF10">
    <property type="entry name" value="BETA-XYLOSIDASE-LIKE PROTEIN-RELATED"/>
    <property type="match status" value="1"/>
</dbReference>
<dbReference type="InterPro" id="IPR017853">
    <property type="entry name" value="GH"/>
</dbReference>
<evidence type="ECO:0000313" key="3">
    <source>
        <dbReference type="Proteomes" id="UP000236286"/>
    </source>
</evidence>
<dbReference type="SUPFAM" id="SSF51445">
    <property type="entry name" value="(Trans)glycosidases"/>
    <property type="match status" value="1"/>
</dbReference>
<dbReference type="Gene3D" id="3.20.20.80">
    <property type="entry name" value="Glycosidases"/>
    <property type="match status" value="1"/>
</dbReference>
<feature type="signal peptide" evidence="1">
    <location>
        <begin position="1"/>
        <end position="29"/>
    </location>
</feature>
<dbReference type="InterPro" id="IPR051923">
    <property type="entry name" value="Glycosyl_Hydrolase_39"/>
</dbReference>
<accession>A0A2J7TCD8</accession>
<dbReference type="PROSITE" id="PS51257">
    <property type="entry name" value="PROKAR_LIPOPROTEIN"/>
    <property type="match status" value="1"/>
</dbReference>
<proteinExistence type="predicted"/>
<dbReference type="GO" id="GO:0004553">
    <property type="term" value="F:hydrolase activity, hydrolyzing O-glycosyl compounds"/>
    <property type="evidence" value="ECO:0007669"/>
    <property type="project" value="TreeGrafter"/>
</dbReference>